<dbReference type="PROSITE" id="PS51170">
    <property type="entry name" value="CW"/>
    <property type="match status" value="2"/>
</dbReference>
<dbReference type="InterPro" id="IPR035940">
    <property type="entry name" value="CAP_sf"/>
</dbReference>
<dbReference type="Pfam" id="PF01473">
    <property type="entry name" value="Choline_bind_1"/>
    <property type="match status" value="1"/>
</dbReference>
<evidence type="ECO:0000256" key="2">
    <source>
        <dbReference type="SAM" id="SignalP"/>
    </source>
</evidence>
<evidence type="ECO:0000313" key="4">
    <source>
        <dbReference type="Proteomes" id="UP000265562"/>
    </source>
</evidence>
<reference evidence="3 4" key="1">
    <citation type="submission" date="2018-09" db="EMBL/GenBank/DDBJ databases">
        <title>Genome sequencing of Lachnoanaerobaculum umeaense DSM 23576.</title>
        <authorList>
            <person name="Kook J.-K."/>
            <person name="Park S.-N."/>
            <person name="Lim Y.K."/>
        </authorList>
    </citation>
    <scope>NUCLEOTIDE SEQUENCE [LARGE SCALE GENOMIC DNA]</scope>
    <source>
        <strain evidence="4">DSM 23576 \ CCUG 58757</strain>
    </source>
</reference>
<dbReference type="SUPFAM" id="SSF69360">
    <property type="entry name" value="Cell wall binding repeat"/>
    <property type="match status" value="1"/>
</dbReference>
<feature type="signal peptide" evidence="2">
    <location>
        <begin position="1"/>
        <end position="24"/>
    </location>
</feature>
<protein>
    <submittedName>
        <fullName evidence="3">Uncharacterized protein</fullName>
    </submittedName>
</protein>
<dbReference type="SUPFAM" id="SSF55797">
    <property type="entry name" value="PR-1-like"/>
    <property type="match status" value="1"/>
</dbReference>
<dbReference type="PANTHER" id="PTHR31157">
    <property type="entry name" value="SCP DOMAIN-CONTAINING PROTEIN"/>
    <property type="match status" value="1"/>
</dbReference>
<dbReference type="AlphaFoldDB" id="A0A385Q1G6"/>
<feature type="compositionally biased region" description="Gly residues" evidence="1">
    <location>
        <begin position="144"/>
        <end position="170"/>
    </location>
</feature>
<sequence length="339" mass="36767">MRKSVLLAIAAVATTVMMAVPTFADNSGWRRDNRGWWYQLSNGSYPSSSWLSINNIWYYMDGSGYMQTGWLNYGGGWYYLDPNNGDMKVGWVEINNAWYYLNPANGGRLDTNTITPDGYYVDGSGLYRPNASTYNTTRSNNSSSGGGTKRSNSGSGGGSTRSNSGSGGGSTRSNSSSGGGSTRSNNSSNSGSNSSNSDTTTQDYYRQETKAQISTDEYEREVIEIVNAERAKNGLSALSMDSGLMDTAHLRSKELVILFSHDRPDGTDCFTAFPSGFTGKAENIAKGQTNPTNVMNSWMNSAGHRANILNPSYDSIGVGCHIENGKLHWVQVFGRSSDY</sequence>
<dbReference type="EMBL" id="CP032364">
    <property type="protein sequence ID" value="AYB00163.1"/>
    <property type="molecule type" value="Genomic_DNA"/>
</dbReference>
<dbReference type="PANTHER" id="PTHR31157:SF1">
    <property type="entry name" value="SCP DOMAIN-CONTAINING PROTEIN"/>
    <property type="match status" value="1"/>
</dbReference>
<dbReference type="Gene3D" id="3.40.33.10">
    <property type="entry name" value="CAP"/>
    <property type="match status" value="1"/>
</dbReference>
<dbReference type="Pfam" id="PF19127">
    <property type="entry name" value="Choline_bind_3"/>
    <property type="match status" value="1"/>
</dbReference>
<evidence type="ECO:0000313" key="3">
    <source>
        <dbReference type="EMBL" id="AYB00163.1"/>
    </source>
</evidence>
<accession>A0A385Q1G6</accession>
<dbReference type="OrthoDB" id="9783944at2"/>
<dbReference type="InterPro" id="IPR014044">
    <property type="entry name" value="CAP_dom"/>
</dbReference>
<dbReference type="InterPro" id="IPR018337">
    <property type="entry name" value="Cell_wall/Cho-bd_repeat"/>
</dbReference>
<dbReference type="RefSeq" id="WP_111525323.1">
    <property type="nucleotide sequence ID" value="NZ_CP032364.1"/>
</dbReference>
<feature type="compositionally biased region" description="Low complexity" evidence="1">
    <location>
        <begin position="171"/>
        <end position="197"/>
    </location>
</feature>
<evidence type="ECO:0000256" key="1">
    <source>
        <dbReference type="SAM" id="MobiDB-lite"/>
    </source>
</evidence>
<dbReference type="KEGG" id="lua:D4A81_09555"/>
<keyword evidence="4" id="KW-1185">Reference proteome</keyword>
<name>A0A385Q1G6_9FIRM</name>
<keyword evidence="2" id="KW-0732">Signal</keyword>
<organism evidence="3 4">
    <name type="scientific">Lachnoanaerobaculum umeaense</name>
    <dbReference type="NCBI Taxonomy" id="617123"/>
    <lineage>
        <taxon>Bacteria</taxon>
        <taxon>Bacillati</taxon>
        <taxon>Bacillota</taxon>
        <taxon>Clostridia</taxon>
        <taxon>Lachnospirales</taxon>
        <taxon>Lachnospiraceae</taxon>
        <taxon>Lachnoanaerobaculum</taxon>
    </lineage>
</organism>
<dbReference type="Gene3D" id="2.10.270.10">
    <property type="entry name" value="Cholin Binding"/>
    <property type="match status" value="1"/>
</dbReference>
<feature type="chain" id="PRO_5044305049" evidence="2">
    <location>
        <begin position="25"/>
        <end position="339"/>
    </location>
</feature>
<dbReference type="Proteomes" id="UP000265562">
    <property type="component" value="Chromosome"/>
</dbReference>
<dbReference type="Pfam" id="PF00188">
    <property type="entry name" value="CAP"/>
    <property type="match status" value="1"/>
</dbReference>
<proteinExistence type="predicted"/>
<gene>
    <name evidence="3" type="ORF">D4A81_09555</name>
</gene>
<dbReference type="CDD" id="cd05379">
    <property type="entry name" value="CAP_bacterial"/>
    <property type="match status" value="1"/>
</dbReference>
<feature type="region of interest" description="Disordered" evidence="1">
    <location>
        <begin position="130"/>
        <end position="202"/>
    </location>
</feature>